<keyword evidence="4" id="KW-1185">Reference proteome</keyword>
<feature type="transmembrane region" description="Helical" evidence="1">
    <location>
        <begin position="399"/>
        <end position="420"/>
    </location>
</feature>
<dbReference type="Proteomes" id="UP001141327">
    <property type="component" value="Unassembled WGS sequence"/>
</dbReference>
<accession>A0ABQ8U315</accession>
<dbReference type="InterPro" id="IPR024317">
    <property type="entry name" value="Dynein_heavy_chain_D4_dom"/>
</dbReference>
<organism evidence="3 4">
    <name type="scientific">Paratrimastix pyriformis</name>
    <dbReference type="NCBI Taxonomy" id="342808"/>
    <lineage>
        <taxon>Eukaryota</taxon>
        <taxon>Metamonada</taxon>
        <taxon>Preaxostyla</taxon>
        <taxon>Paratrimastigidae</taxon>
        <taxon>Paratrimastix</taxon>
    </lineage>
</organism>
<dbReference type="Pfam" id="PF12780">
    <property type="entry name" value="AAA_8"/>
    <property type="match status" value="1"/>
</dbReference>
<evidence type="ECO:0000256" key="1">
    <source>
        <dbReference type="SAM" id="Phobius"/>
    </source>
</evidence>
<feature type="transmembrane region" description="Helical" evidence="1">
    <location>
        <begin position="345"/>
        <end position="366"/>
    </location>
</feature>
<keyword evidence="1" id="KW-0472">Membrane</keyword>
<dbReference type="PANTHER" id="PTHR32522:SF5">
    <property type="entry name" value="ABC3 TRANSPORTER PERMEASE PROTEIN DOMAIN-CONTAINING PROTEIN"/>
    <property type="match status" value="1"/>
</dbReference>
<evidence type="ECO:0000313" key="3">
    <source>
        <dbReference type="EMBL" id="KAJ4453684.1"/>
    </source>
</evidence>
<name>A0ABQ8U315_9EUKA</name>
<dbReference type="EMBL" id="JAPMOS010000228">
    <property type="protein sequence ID" value="KAJ4453684.1"/>
    <property type="molecule type" value="Genomic_DNA"/>
</dbReference>
<protein>
    <recommendedName>
        <fullName evidence="2">Dynein heavy chain AAA module D4 domain-containing protein</fullName>
    </recommendedName>
</protein>
<evidence type="ECO:0000259" key="2">
    <source>
        <dbReference type="Pfam" id="PF12780"/>
    </source>
</evidence>
<keyword evidence="1" id="KW-1133">Transmembrane helix</keyword>
<feature type="domain" description="Dynein heavy chain AAA module D4" evidence="2">
    <location>
        <begin position="113"/>
        <end position="159"/>
    </location>
</feature>
<dbReference type="InterPro" id="IPR027417">
    <property type="entry name" value="P-loop_NTPase"/>
</dbReference>
<keyword evidence="1" id="KW-0812">Transmembrane</keyword>
<reference evidence="3" key="1">
    <citation type="journal article" date="2022" name="bioRxiv">
        <title>Genomics of Preaxostyla Flagellates Illuminates Evolutionary Transitions and the Path Towards Mitochondrial Loss.</title>
        <authorList>
            <person name="Novak L.V.F."/>
            <person name="Treitli S.C."/>
            <person name="Pyrih J."/>
            <person name="Halakuc P."/>
            <person name="Pipaliya S.V."/>
            <person name="Vacek V."/>
            <person name="Brzon O."/>
            <person name="Soukal P."/>
            <person name="Eme L."/>
            <person name="Dacks J.B."/>
            <person name="Karnkowska A."/>
            <person name="Elias M."/>
            <person name="Hampl V."/>
        </authorList>
    </citation>
    <scope>NUCLEOTIDE SEQUENCE</scope>
    <source>
        <strain evidence="3">RCP-MX</strain>
    </source>
</reference>
<comment type="caution">
    <text evidence="3">The sequence shown here is derived from an EMBL/GenBank/DDBJ whole genome shotgun (WGS) entry which is preliminary data.</text>
</comment>
<proteinExistence type="predicted"/>
<gene>
    <name evidence="3" type="ORF">PAPYR_11793</name>
</gene>
<sequence>MRQKPRFPARGVPWFRCAHAQHHAFSGALSDVVSRAAGATIAVLRALAAQLPPIPCHPCSCFNMNARGSGPDPGGRSRDLINLCASGVTVGWTKNSWCASFSGRNVMAGHPTKLILFAAVLQHLCRLCRLLRQLGLHALLLGASCSGRRQSMARLAGFLRFVPCLPRPAFTDEYPSLRSRRVRNSTSARASWKTSTCCVPAGKYPSVLGNVVGVEMSFFEKEFKNQLRQSVESAVASAVPFGSALAGPVVDQFLGPILSFINFELYTEDTTLRDPDFIRITTNIFEVLGDHYSVTLTLALNVCPVALLPAWRLSTRGIRSPLFRVQMAMSLINMIKLFLNQIFDSTTIILIILGSLLIFSLMLGNVEEKTYEYGMLRALGMNNKTLVHLTLSSRAVGTGLLLVVFIVMFPAIAAVGWVVLLRIPLF</sequence>
<evidence type="ECO:0000313" key="4">
    <source>
        <dbReference type="Proteomes" id="UP001141327"/>
    </source>
</evidence>
<dbReference type="PANTHER" id="PTHR32522">
    <property type="match status" value="1"/>
</dbReference>
<dbReference type="Gene3D" id="3.40.50.300">
    <property type="entry name" value="P-loop containing nucleotide triphosphate hydrolases"/>
    <property type="match status" value="1"/>
</dbReference>